<comment type="subcellular location">
    <subcellularLocation>
        <location evidence="1">Secreted</location>
    </subcellularLocation>
</comment>
<sequence>MSKRFATVVMSGRNGGKRVTGRWYSQFGSMVAIDVGDDGHISGKYYPAAGKADYYDLDGRLDLDPFDGQGIPIGWTVSLRSDKSNAHSTTTWSGQFFDTGHGDIVRIQTHWLLVFSTTPDKHWSSTNIGDDRFTRIKPSAEEVAQARTLSLGSPHPEDIIAALTSDR</sequence>
<accession>A0AAD6UVR7</accession>
<evidence type="ECO:0000256" key="6">
    <source>
        <dbReference type="ARBA" id="ARBA00023180"/>
    </source>
</evidence>
<reference evidence="8" key="1">
    <citation type="submission" date="2023-03" db="EMBL/GenBank/DDBJ databases">
        <title>Massive genome expansion in bonnet fungi (Mycena s.s.) driven by repeated elements and novel gene families across ecological guilds.</title>
        <authorList>
            <consortium name="Lawrence Berkeley National Laboratory"/>
            <person name="Harder C.B."/>
            <person name="Miyauchi S."/>
            <person name="Viragh M."/>
            <person name="Kuo A."/>
            <person name="Thoen E."/>
            <person name="Andreopoulos B."/>
            <person name="Lu D."/>
            <person name="Skrede I."/>
            <person name="Drula E."/>
            <person name="Henrissat B."/>
            <person name="Morin E."/>
            <person name="Kohler A."/>
            <person name="Barry K."/>
            <person name="LaButti K."/>
            <person name="Morin E."/>
            <person name="Salamov A."/>
            <person name="Lipzen A."/>
            <person name="Mereny Z."/>
            <person name="Hegedus B."/>
            <person name="Baldrian P."/>
            <person name="Stursova M."/>
            <person name="Weitz H."/>
            <person name="Taylor A."/>
            <person name="Grigoriev I.V."/>
            <person name="Nagy L.G."/>
            <person name="Martin F."/>
            <person name="Kauserud H."/>
        </authorList>
    </citation>
    <scope>NUCLEOTIDE SEQUENCE</scope>
    <source>
        <strain evidence="8">9144</strain>
    </source>
</reference>
<keyword evidence="7" id="KW-0092">Biotin</keyword>
<dbReference type="InterPro" id="IPR051764">
    <property type="entry name" value="Avidin/Streptavidin-rel"/>
</dbReference>
<dbReference type="Proteomes" id="UP001219525">
    <property type="component" value="Unassembled WGS sequence"/>
</dbReference>
<protein>
    <submittedName>
        <fullName evidence="8">Streptavidin</fullName>
    </submittedName>
</protein>
<evidence type="ECO:0000256" key="4">
    <source>
        <dbReference type="ARBA" id="ARBA00022729"/>
    </source>
</evidence>
<evidence type="ECO:0000256" key="5">
    <source>
        <dbReference type="ARBA" id="ARBA00023157"/>
    </source>
</evidence>
<dbReference type="PANTHER" id="PTHR34399">
    <property type="entry name" value="AVIDIN-RELATED"/>
    <property type="match status" value="1"/>
</dbReference>
<gene>
    <name evidence="8" type="ORF">GGX14DRAFT_577076</name>
</gene>
<dbReference type="InterPro" id="IPR036896">
    <property type="entry name" value="Avidin-like_sf"/>
</dbReference>
<name>A0AAD6UVR7_9AGAR</name>
<proteinExistence type="inferred from homology"/>
<evidence type="ECO:0000256" key="3">
    <source>
        <dbReference type="ARBA" id="ARBA00022525"/>
    </source>
</evidence>
<dbReference type="InterPro" id="IPR005468">
    <property type="entry name" value="Avidin/str"/>
</dbReference>
<dbReference type="AlphaFoldDB" id="A0AAD6UVR7"/>
<keyword evidence="3" id="KW-0964">Secreted</keyword>
<evidence type="ECO:0000313" key="9">
    <source>
        <dbReference type="Proteomes" id="UP001219525"/>
    </source>
</evidence>
<organism evidence="8 9">
    <name type="scientific">Mycena pura</name>
    <dbReference type="NCBI Taxonomy" id="153505"/>
    <lineage>
        <taxon>Eukaryota</taxon>
        <taxon>Fungi</taxon>
        <taxon>Dikarya</taxon>
        <taxon>Basidiomycota</taxon>
        <taxon>Agaricomycotina</taxon>
        <taxon>Agaricomycetes</taxon>
        <taxon>Agaricomycetidae</taxon>
        <taxon>Agaricales</taxon>
        <taxon>Marasmiineae</taxon>
        <taxon>Mycenaceae</taxon>
        <taxon>Mycena</taxon>
    </lineage>
</organism>
<dbReference type="PRINTS" id="PR00709">
    <property type="entry name" value="AVIDIN"/>
</dbReference>
<dbReference type="GO" id="GO:0009374">
    <property type="term" value="F:biotin binding"/>
    <property type="evidence" value="ECO:0007669"/>
    <property type="project" value="InterPro"/>
</dbReference>
<keyword evidence="5" id="KW-1015">Disulfide bond</keyword>
<evidence type="ECO:0000256" key="1">
    <source>
        <dbReference type="ARBA" id="ARBA00004613"/>
    </source>
</evidence>
<dbReference type="InterPro" id="IPR005469">
    <property type="entry name" value="Avidin"/>
</dbReference>
<dbReference type="Pfam" id="PF01382">
    <property type="entry name" value="Avidin"/>
    <property type="match status" value="1"/>
</dbReference>
<evidence type="ECO:0000256" key="7">
    <source>
        <dbReference type="ARBA" id="ARBA00023267"/>
    </source>
</evidence>
<comment type="similarity">
    <text evidence="2">Belongs to the avidin/streptavidin family.</text>
</comment>
<dbReference type="GO" id="GO:0005576">
    <property type="term" value="C:extracellular region"/>
    <property type="evidence" value="ECO:0007669"/>
    <property type="project" value="UniProtKB-SubCell"/>
</dbReference>
<evidence type="ECO:0000313" key="8">
    <source>
        <dbReference type="EMBL" id="KAJ7193626.1"/>
    </source>
</evidence>
<keyword evidence="9" id="KW-1185">Reference proteome</keyword>
<dbReference type="EMBL" id="JARJCW010000106">
    <property type="protein sequence ID" value="KAJ7193626.1"/>
    <property type="molecule type" value="Genomic_DNA"/>
</dbReference>
<keyword evidence="6" id="KW-0325">Glycoprotein</keyword>
<dbReference type="PROSITE" id="PS51326">
    <property type="entry name" value="AVIDIN_2"/>
    <property type="match status" value="1"/>
</dbReference>
<dbReference type="PANTHER" id="PTHR34399:SF3">
    <property type="entry name" value="AVID PROTEIN-RELATED"/>
    <property type="match status" value="1"/>
</dbReference>
<dbReference type="Gene3D" id="2.40.128.30">
    <property type="entry name" value="Avidin-like"/>
    <property type="match status" value="1"/>
</dbReference>
<comment type="caution">
    <text evidence="8">The sequence shown here is derived from an EMBL/GenBank/DDBJ whole genome shotgun (WGS) entry which is preliminary data.</text>
</comment>
<keyword evidence="4" id="KW-0732">Signal</keyword>
<evidence type="ECO:0000256" key="2">
    <source>
        <dbReference type="ARBA" id="ARBA00006297"/>
    </source>
</evidence>
<dbReference type="SUPFAM" id="SSF50876">
    <property type="entry name" value="Avidin/streptavidin"/>
    <property type="match status" value="1"/>
</dbReference>